<dbReference type="GO" id="GO:0008270">
    <property type="term" value="F:zinc ion binding"/>
    <property type="evidence" value="ECO:0007669"/>
    <property type="project" value="UniProtKB-KW"/>
</dbReference>
<feature type="compositionally biased region" description="Polar residues" evidence="5">
    <location>
        <begin position="188"/>
        <end position="202"/>
    </location>
</feature>
<evidence type="ECO:0000256" key="3">
    <source>
        <dbReference type="ARBA" id="ARBA00022833"/>
    </source>
</evidence>
<feature type="region of interest" description="Disordered" evidence="5">
    <location>
        <begin position="228"/>
        <end position="265"/>
    </location>
</feature>
<gene>
    <name evidence="7" type="ORF">DAKH74_051740</name>
</gene>
<dbReference type="PROSITE" id="PS50089">
    <property type="entry name" value="ZF_RING_2"/>
    <property type="match status" value="1"/>
</dbReference>
<feature type="compositionally biased region" description="Acidic residues" evidence="5">
    <location>
        <begin position="340"/>
        <end position="350"/>
    </location>
</feature>
<comment type="caution">
    <text evidence="7">The sequence shown here is derived from an EMBL/GenBank/DDBJ whole genome shotgun (WGS) entry which is preliminary data.</text>
</comment>
<accession>A0AAV5S5P7</accession>
<dbReference type="PANTHER" id="PTHR15898:SF18">
    <property type="entry name" value="GLUCOSE-INDUCED DEGRADATION PROTEIN 4 HOMOLOG"/>
    <property type="match status" value="1"/>
</dbReference>
<dbReference type="GO" id="GO:0005634">
    <property type="term" value="C:nucleus"/>
    <property type="evidence" value="ECO:0007669"/>
    <property type="project" value="TreeGrafter"/>
</dbReference>
<keyword evidence="8" id="KW-1185">Reference proteome</keyword>
<keyword evidence="3" id="KW-0862">Zinc</keyword>
<dbReference type="PANTHER" id="PTHR15898">
    <property type="entry name" value="BIFUNCTIONAL APOPTOSIS REGULATOR"/>
    <property type="match status" value="1"/>
</dbReference>
<feature type="region of interest" description="Disordered" evidence="5">
    <location>
        <begin position="292"/>
        <end position="370"/>
    </location>
</feature>
<evidence type="ECO:0000259" key="6">
    <source>
        <dbReference type="PROSITE" id="PS50089"/>
    </source>
</evidence>
<protein>
    <submittedName>
        <fullName evidence="7">Ubiquitin-protein ligase</fullName>
    </submittedName>
</protein>
<dbReference type="CDD" id="cd16568">
    <property type="entry name" value="RING-HC_ScPSH1-like"/>
    <property type="match status" value="1"/>
</dbReference>
<keyword evidence="1" id="KW-0479">Metal-binding</keyword>
<dbReference type="Gene3D" id="3.30.40.10">
    <property type="entry name" value="Zinc/RING finger domain, C3HC4 (zinc finger)"/>
    <property type="match status" value="1"/>
</dbReference>
<dbReference type="SUPFAM" id="SSF57850">
    <property type="entry name" value="RING/U-box"/>
    <property type="match status" value="1"/>
</dbReference>
<dbReference type="InterPro" id="IPR001841">
    <property type="entry name" value="Znf_RING"/>
</dbReference>
<dbReference type="SMART" id="SM00184">
    <property type="entry name" value="RING"/>
    <property type="match status" value="1"/>
</dbReference>
<evidence type="ECO:0000313" key="7">
    <source>
        <dbReference type="EMBL" id="GMM58557.1"/>
    </source>
</evidence>
<name>A0AAV5S5P7_MAUHU</name>
<organism evidence="7 8">
    <name type="scientific">Maudiozyma humilis</name>
    <name type="common">Sour dough yeast</name>
    <name type="synonym">Kazachstania humilis</name>
    <dbReference type="NCBI Taxonomy" id="51915"/>
    <lineage>
        <taxon>Eukaryota</taxon>
        <taxon>Fungi</taxon>
        <taxon>Dikarya</taxon>
        <taxon>Ascomycota</taxon>
        <taxon>Saccharomycotina</taxon>
        <taxon>Saccharomycetes</taxon>
        <taxon>Saccharomycetales</taxon>
        <taxon>Saccharomycetaceae</taxon>
        <taxon>Maudiozyma</taxon>
    </lineage>
</organism>
<feature type="region of interest" description="Disordered" evidence="5">
    <location>
        <begin position="188"/>
        <end position="215"/>
    </location>
</feature>
<evidence type="ECO:0000256" key="4">
    <source>
        <dbReference type="PROSITE-ProRule" id="PRU00175"/>
    </source>
</evidence>
<proteinExistence type="predicted"/>
<dbReference type="AlphaFoldDB" id="A0AAV5S5P7"/>
<evidence type="ECO:0000256" key="2">
    <source>
        <dbReference type="ARBA" id="ARBA00022771"/>
    </source>
</evidence>
<dbReference type="InterPro" id="IPR017907">
    <property type="entry name" value="Znf_RING_CS"/>
</dbReference>
<evidence type="ECO:0000256" key="5">
    <source>
        <dbReference type="SAM" id="MobiDB-lite"/>
    </source>
</evidence>
<keyword evidence="7" id="KW-0436">Ligase</keyword>
<dbReference type="Proteomes" id="UP001377567">
    <property type="component" value="Unassembled WGS sequence"/>
</dbReference>
<evidence type="ECO:0000313" key="8">
    <source>
        <dbReference type="Proteomes" id="UP001377567"/>
    </source>
</evidence>
<keyword evidence="2 4" id="KW-0863">Zinc-finger</keyword>
<evidence type="ECO:0000256" key="1">
    <source>
        <dbReference type="ARBA" id="ARBA00022723"/>
    </source>
</evidence>
<dbReference type="GO" id="GO:0061630">
    <property type="term" value="F:ubiquitin protein ligase activity"/>
    <property type="evidence" value="ECO:0007669"/>
    <property type="project" value="TreeGrafter"/>
</dbReference>
<dbReference type="Pfam" id="PF15227">
    <property type="entry name" value="zf-C3HC4_4"/>
    <property type="match status" value="1"/>
</dbReference>
<dbReference type="GO" id="GO:0016874">
    <property type="term" value="F:ligase activity"/>
    <property type="evidence" value="ECO:0007669"/>
    <property type="project" value="UniProtKB-KW"/>
</dbReference>
<dbReference type="EMBL" id="BTGD01000025">
    <property type="protein sequence ID" value="GMM58557.1"/>
    <property type="molecule type" value="Genomic_DNA"/>
</dbReference>
<dbReference type="InterPro" id="IPR013083">
    <property type="entry name" value="Znf_RING/FYVE/PHD"/>
</dbReference>
<dbReference type="PROSITE" id="PS00518">
    <property type="entry name" value="ZF_RING_1"/>
    <property type="match status" value="1"/>
</dbReference>
<reference evidence="7 8" key="1">
    <citation type="journal article" date="2023" name="Elife">
        <title>Identification of key yeast species and microbe-microbe interactions impacting larval growth of Drosophila in the wild.</title>
        <authorList>
            <person name="Mure A."/>
            <person name="Sugiura Y."/>
            <person name="Maeda R."/>
            <person name="Honda K."/>
            <person name="Sakurai N."/>
            <person name="Takahashi Y."/>
            <person name="Watada M."/>
            <person name="Katoh T."/>
            <person name="Gotoh A."/>
            <person name="Gotoh Y."/>
            <person name="Taniguchi I."/>
            <person name="Nakamura K."/>
            <person name="Hayashi T."/>
            <person name="Katayama T."/>
            <person name="Uemura T."/>
            <person name="Hattori Y."/>
        </authorList>
    </citation>
    <scope>NUCLEOTIDE SEQUENCE [LARGE SCALE GENOMIC DNA]</scope>
    <source>
        <strain evidence="7 8">KH-74</strain>
    </source>
</reference>
<dbReference type="GO" id="GO:0043161">
    <property type="term" value="P:proteasome-mediated ubiquitin-dependent protein catabolic process"/>
    <property type="evidence" value="ECO:0007669"/>
    <property type="project" value="TreeGrafter"/>
</dbReference>
<feature type="compositionally biased region" description="Acidic residues" evidence="5">
    <location>
        <begin position="252"/>
        <end position="265"/>
    </location>
</feature>
<feature type="domain" description="RING-type" evidence="6">
    <location>
        <begin position="31"/>
        <end position="73"/>
    </location>
</feature>
<feature type="compositionally biased region" description="Basic and acidic residues" evidence="5">
    <location>
        <begin position="306"/>
        <end position="315"/>
    </location>
</feature>
<sequence length="370" mass="41982">MGYTGITSKILTQKKKFQKLIVFNLLEACQCGICHEFLSVPMMISCGHNYCYRCLKNWFMTNVNKELNCPNCRESVVNEPCLNLMIEQTLASLFEVLKARKKKMFKEEKERADLDELLRERFDDSFYHKNDKNQGTLFDGIFKNSAVAIADADDDGIPRCSNCHWELEPEDMEDENICPHCHARIRNNASSLGNPNSINLNGRPTMMGNRDDYSDGEYDQIVDEIRNYNPSDVDSSGESDSSESVGYGHEDREEEDENKEEHDSDLDSFVVDDDEEEGAGDSVNGAIHLAANQGPVNLSSEEDKDSDFYEHHDSDGFVSGDSLGESDNEAPVIQKRPVILDDEDDDDEDVVSVNQRSKRQRRQLVLSDDE</sequence>